<feature type="compositionally biased region" description="Basic and acidic residues" evidence="1">
    <location>
        <begin position="88"/>
        <end position="97"/>
    </location>
</feature>
<keyword evidence="3" id="KW-1185">Reference proteome</keyword>
<organism evidence="2 3">
    <name type="scientific">Hymenobacter glacieicola</name>
    <dbReference type="NCBI Taxonomy" id="1562124"/>
    <lineage>
        <taxon>Bacteria</taxon>
        <taxon>Pseudomonadati</taxon>
        <taxon>Bacteroidota</taxon>
        <taxon>Cytophagia</taxon>
        <taxon>Cytophagales</taxon>
        <taxon>Hymenobacteraceae</taxon>
        <taxon>Hymenobacter</taxon>
    </lineage>
</organism>
<name>A0ABQ1WNF3_9BACT</name>
<sequence length="107" mass="11625">MVASGATPQAGRWYAACLYAGLHGWAVVRDVAQPGTRPGGPGHYQQEAAPGAYATHQHAQAAADQLNETPAPRLRPADRYGLLPQPSDDYHPHPWELKEPLPLYYDA</sequence>
<feature type="region of interest" description="Disordered" evidence="1">
    <location>
        <begin position="33"/>
        <end position="97"/>
    </location>
</feature>
<accession>A0ABQ1WNF3</accession>
<proteinExistence type="predicted"/>
<dbReference type="Proteomes" id="UP000601361">
    <property type="component" value="Unassembled WGS sequence"/>
</dbReference>
<dbReference type="RefSeq" id="WP_188556706.1">
    <property type="nucleotide sequence ID" value="NZ_BMGS01000002.1"/>
</dbReference>
<evidence type="ECO:0000256" key="1">
    <source>
        <dbReference type="SAM" id="MobiDB-lite"/>
    </source>
</evidence>
<feature type="compositionally biased region" description="Low complexity" evidence="1">
    <location>
        <begin position="52"/>
        <end position="63"/>
    </location>
</feature>
<evidence type="ECO:0000313" key="3">
    <source>
        <dbReference type="Proteomes" id="UP000601361"/>
    </source>
</evidence>
<reference evidence="3" key="1">
    <citation type="journal article" date="2019" name="Int. J. Syst. Evol. Microbiol.">
        <title>The Global Catalogue of Microorganisms (GCM) 10K type strain sequencing project: providing services to taxonomists for standard genome sequencing and annotation.</title>
        <authorList>
            <consortium name="The Broad Institute Genomics Platform"/>
            <consortium name="The Broad Institute Genome Sequencing Center for Infectious Disease"/>
            <person name="Wu L."/>
            <person name="Ma J."/>
        </authorList>
    </citation>
    <scope>NUCLEOTIDE SEQUENCE [LARGE SCALE GENOMIC DNA]</scope>
    <source>
        <strain evidence="3">CGMCC 1.12990</strain>
    </source>
</reference>
<comment type="caution">
    <text evidence="2">The sequence shown here is derived from an EMBL/GenBank/DDBJ whole genome shotgun (WGS) entry which is preliminary data.</text>
</comment>
<protein>
    <submittedName>
        <fullName evidence="2">Uncharacterized protein</fullName>
    </submittedName>
</protein>
<dbReference type="EMBL" id="BMGS01000002">
    <property type="protein sequence ID" value="GGG35709.1"/>
    <property type="molecule type" value="Genomic_DNA"/>
</dbReference>
<gene>
    <name evidence="2" type="ORF">GCM10011378_09960</name>
</gene>
<evidence type="ECO:0000313" key="2">
    <source>
        <dbReference type="EMBL" id="GGG35709.1"/>
    </source>
</evidence>